<dbReference type="InterPro" id="IPR001303">
    <property type="entry name" value="Aldolase_II/adducin_N"/>
</dbReference>
<dbReference type="Proteomes" id="UP000321548">
    <property type="component" value="Unassembled WGS sequence"/>
</dbReference>
<dbReference type="OrthoDB" id="8859181at2"/>
<dbReference type="Gene3D" id="3.40.225.10">
    <property type="entry name" value="Class II aldolase/adducin N-terminal domain"/>
    <property type="match status" value="1"/>
</dbReference>
<dbReference type="EMBL" id="VDUY01000007">
    <property type="protein sequence ID" value="TXL63845.1"/>
    <property type="molecule type" value="Genomic_DNA"/>
</dbReference>
<evidence type="ECO:0000259" key="2">
    <source>
        <dbReference type="SMART" id="SM01007"/>
    </source>
</evidence>
<name>A0A5C8NSJ8_9BURK</name>
<sequence>MRLEQKVRQGRLDMAAALRWAARCGLNEGVCNHFSLEIDSGRYLINPQGLHWSEVCAGDILLIDGDGQLLDGKHPLEPTAFFIHSWIHRMNPHAKCVLHTHMPHATALTLVEGGRLLMAGQNALRFHGRVAYDDRYEGLALDDDEGRRIAAQLAGKTVMFMASHGVTVVGANMAWAFDDLYYLERACMHQVLATQAAAGKALRIVDDALAARVAEQVDGERQQSDMYFASIKRMLDREEPGWSTF</sequence>
<gene>
    <name evidence="3" type="ORF">FHP08_16255</name>
</gene>
<proteinExistence type="inferred from homology"/>
<feature type="domain" description="Class II aldolase/adducin N-terminal" evidence="2">
    <location>
        <begin position="12"/>
        <end position="191"/>
    </location>
</feature>
<evidence type="ECO:0000313" key="4">
    <source>
        <dbReference type="Proteomes" id="UP000321548"/>
    </source>
</evidence>
<dbReference type="SUPFAM" id="SSF53639">
    <property type="entry name" value="AraD/HMP-PK domain-like"/>
    <property type="match status" value="1"/>
</dbReference>
<dbReference type="GO" id="GO:0051015">
    <property type="term" value="F:actin filament binding"/>
    <property type="evidence" value="ECO:0007669"/>
    <property type="project" value="TreeGrafter"/>
</dbReference>
<dbReference type="InterPro" id="IPR051017">
    <property type="entry name" value="Aldolase-II_Adducin_sf"/>
</dbReference>
<accession>A0A5C8NSJ8</accession>
<dbReference type="NCBIfam" id="NF005068">
    <property type="entry name" value="PRK06486.1"/>
    <property type="match status" value="1"/>
</dbReference>
<dbReference type="PANTHER" id="PTHR10672:SF3">
    <property type="entry name" value="PROTEIN HU-LI TAI SHAO"/>
    <property type="match status" value="1"/>
</dbReference>
<reference evidence="3 4" key="1">
    <citation type="submission" date="2019-06" db="EMBL/GenBank/DDBJ databases">
        <title>Quisquiliibacterium sp. nov., isolated from a maize field.</title>
        <authorList>
            <person name="Lin S.-Y."/>
            <person name="Tsai C.-F."/>
            <person name="Young C.-C."/>
        </authorList>
    </citation>
    <scope>NUCLEOTIDE SEQUENCE [LARGE SCALE GENOMIC DNA]</scope>
    <source>
        <strain evidence="3 4">CC-CFT501</strain>
    </source>
</reference>
<dbReference type="SMART" id="SM01007">
    <property type="entry name" value="Aldolase_II"/>
    <property type="match status" value="1"/>
</dbReference>
<dbReference type="PANTHER" id="PTHR10672">
    <property type="entry name" value="ADDUCIN"/>
    <property type="match status" value="1"/>
</dbReference>
<dbReference type="InterPro" id="IPR036409">
    <property type="entry name" value="Aldolase_II/adducin_N_sf"/>
</dbReference>
<dbReference type="AlphaFoldDB" id="A0A5C8NSJ8"/>
<comment type="similarity">
    <text evidence="1">Belongs to the aldolase class II family.</text>
</comment>
<protein>
    <submittedName>
        <fullName evidence="3">Aldolase</fullName>
    </submittedName>
</protein>
<evidence type="ECO:0000256" key="1">
    <source>
        <dbReference type="ARBA" id="ARBA00037961"/>
    </source>
</evidence>
<keyword evidence="4" id="KW-1185">Reference proteome</keyword>
<dbReference type="RefSeq" id="WP_147705539.1">
    <property type="nucleotide sequence ID" value="NZ_VDUY01000007.1"/>
</dbReference>
<organism evidence="3 4">
    <name type="scientific">Zeimonas arvi</name>
    <dbReference type="NCBI Taxonomy" id="2498847"/>
    <lineage>
        <taxon>Bacteria</taxon>
        <taxon>Pseudomonadati</taxon>
        <taxon>Pseudomonadota</taxon>
        <taxon>Betaproteobacteria</taxon>
        <taxon>Burkholderiales</taxon>
        <taxon>Burkholderiaceae</taxon>
        <taxon>Zeimonas</taxon>
    </lineage>
</organism>
<dbReference type="Pfam" id="PF00596">
    <property type="entry name" value="Aldolase_II"/>
    <property type="match status" value="1"/>
</dbReference>
<dbReference type="GO" id="GO:0005856">
    <property type="term" value="C:cytoskeleton"/>
    <property type="evidence" value="ECO:0007669"/>
    <property type="project" value="TreeGrafter"/>
</dbReference>
<evidence type="ECO:0000313" key="3">
    <source>
        <dbReference type="EMBL" id="TXL63845.1"/>
    </source>
</evidence>
<comment type="caution">
    <text evidence="3">The sequence shown here is derived from an EMBL/GenBank/DDBJ whole genome shotgun (WGS) entry which is preliminary data.</text>
</comment>